<dbReference type="InterPro" id="IPR039421">
    <property type="entry name" value="Type_1_exporter"/>
</dbReference>
<evidence type="ECO:0000259" key="12">
    <source>
        <dbReference type="PROSITE" id="PS50893"/>
    </source>
</evidence>
<dbReference type="Gene3D" id="1.20.1560.10">
    <property type="entry name" value="ABC transporter type 1, transmembrane domain"/>
    <property type="match status" value="1"/>
</dbReference>
<evidence type="ECO:0000313" key="14">
    <source>
        <dbReference type="EMBL" id="PFG33202.1"/>
    </source>
</evidence>
<protein>
    <recommendedName>
        <fullName evidence="10">Fatty acid ABC transporter ATP-binding/permease protein</fullName>
    </recommendedName>
</protein>
<dbReference type="InterPro" id="IPR036640">
    <property type="entry name" value="ABC1_TM_sf"/>
</dbReference>
<feature type="domain" description="ABC transporter" evidence="12">
    <location>
        <begin position="343"/>
        <end position="577"/>
    </location>
</feature>
<evidence type="ECO:0000256" key="11">
    <source>
        <dbReference type="SAM" id="Phobius"/>
    </source>
</evidence>
<dbReference type="RefSeq" id="WP_098454443.1">
    <property type="nucleotide sequence ID" value="NZ_PDJG01000001.1"/>
</dbReference>
<sequence>MRTLLRVLGAARELWPYYAGIVLASVGVAVTGLVTPFVVSAATGYVVAANDGGESGVARVVWFAVALLAAELANTLLSNLGGYLGDTMAARLRATLSTRYFAHLLRLPQRYFDNELTGTVINRLTRSISETTAFLNMFANMFFPMLLTVVAILGIMAYHSWPLALLLAIIYPVFTWLTTITSVRWQALESTKNTELDIAGGRFAEVIGQVRVVKSFVQERRELASFEERYGRTVRTTQVQSRYWHVMDTSRRAALNVIFFVVFALIFVGTLRGTFTIAVMVLLVQLVTMARQPVLSMSYLVDSGQRAIAGSRDYFSVMAEIPERDELPDLSGPQRAPQHAAGVDLDGVTFSYEGTEDVLKDVTFSIAPGERIAVVGESGGGKTTLVSLLLRLYGPDSGTIRVGGTDISSTSLEALRADIGVVFQDPALFSGTIRENIAYANPGASDGEVEAAARSANAHTFVTRFPDGYDTQIGERGIKLSGGQKQRIAVARAILKGAPVLVLDEATSSLDSKSERLVQEGLERLMADRTTIIIAHRLSTISSVDRIVTLKNGRVDEIGPPDELARTGGIYAELLALQASSTSRDRARLKMFDIRA</sequence>
<feature type="domain" description="ABC transmembrane type-1" evidence="13">
    <location>
        <begin position="19"/>
        <end position="306"/>
    </location>
</feature>
<dbReference type="InterPro" id="IPR027417">
    <property type="entry name" value="P-loop_NTPase"/>
</dbReference>
<name>A0A2A9E4P1_9MICO</name>
<feature type="transmembrane region" description="Helical" evidence="11">
    <location>
        <begin position="257"/>
        <end position="284"/>
    </location>
</feature>
<feature type="transmembrane region" description="Helical" evidence="11">
    <location>
        <begin position="163"/>
        <end position="183"/>
    </location>
</feature>
<comment type="caution">
    <text evidence="14">The sequence shown here is derived from an EMBL/GenBank/DDBJ whole genome shotgun (WGS) entry which is preliminary data.</text>
</comment>
<organism evidence="14 15">
    <name type="scientific">Sanguibacter antarcticus</name>
    <dbReference type="NCBI Taxonomy" id="372484"/>
    <lineage>
        <taxon>Bacteria</taxon>
        <taxon>Bacillati</taxon>
        <taxon>Actinomycetota</taxon>
        <taxon>Actinomycetes</taxon>
        <taxon>Micrococcales</taxon>
        <taxon>Sanguibacteraceae</taxon>
        <taxon>Sanguibacter</taxon>
    </lineage>
</organism>
<dbReference type="GO" id="GO:0140359">
    <property type="term" value="F:ABC-type transporter activity"/>
    <property type="evidence" value="ECO:0007669"/>
    <property type="project" value="InterPro"/>
</dbReference>
<dbReference type="GO" id="GO:0005886">
    <property type="term" value="C:plasma membrane"/>
    <property type="evidence" value="ECO:0007669"/>
    <property type="project" value="UniProtKB-SubCell"/>
</dbReference>
<dbReference type="CDD" id="cd07346">
    <property type="entry name" value="ABC_6TM_exporters"/>
    <property type="match status" value="1"/>
</dbReference>
<dbReference type="FunFam" id="3.40.50.300:FF:000287">
    <property type="entry name" value="Multidrug ABC transporter ATP-binding protein"/>
    <property type="match status" value="1"/>
</dbReference>
<dbReference type="PROSITE" id="PS00211">
    <property type="entry name" value="ABC_TRANSPORTER_1"/>
    <property type="match status" value="1"/>
</dbReference>
<dbReference type="SUPFAM" id="SSF52540">
    <property type="entry name" value="P-loop containing nucleoside triphosphate hydrolases"/>
    <property type="match status" value="1"/>
</dbReference>
<evidence type="ECO:0000256" key="4">
    <source>
        <dbReference type="ARBA" id="ARBA00022741"/>
    </source>
</evidence>
<evidence type="ECO:0000256" key="10">
    <source>
        <dbReference type="ARBA" id="ARBA00071747"/>
    </source>
</evidence>
<dbReference type="InterPro" id="IPR017871">
    <property type="entry name" value="ABC_transporter-like_CS"/>
</dbReference>
<dbReference type="GO" id="GO:0016887">
    <property type="term" value="F:ATP hydrolysis activity"/>
    <property type="evidence" value="ECO:0007669"/>
    <property type="project" value="InterPro"/>
</dbReference>
<dbReference type="InterPro" id="IPR011527">
    <property type="entry name" value="ABC1_TM_dom"/>
</dbReference>
<dbReference type="Pfam" id="PF00005">
    <property type="entry name" value="ABC_tran"/>
    <property type="match status" value="1"/>
</dbReference>
<dbReference type="PROSITE" id="PS50929">
    <property type="entry name" value="ABC_TM1F"/>
    <property type="match status" value="1"/>
</dbReference>
<dbReference type="PANTHER" id="PTHR24221:SF654">
    <property type="entry name" value="ATP-BINDING CASSETTE SUB-FAMILY B MEMBER 6"/>
    <property type="match status" value="1"/>
</dbReference>
<accession>A0A2A9E4P1</accession>
<dbReference type="InterPro" id="IPR003439">
    <property type="entry name" value="ABC_transporter-like_ATP-bd"/>
</dbReference>
<evidence type="ECO:0000256" key="7">
    <source>
        <dbReference type="ARBA" id="ARBA00023136"/>
    </source>
</evidence>
<dbReference type="InterPro" id="IPR003593">
    <property type="entry name" value="AAA+_ATPase"/>
</dbReference>
<evidence type="ECO:0000259" key="13">
    <source>
        <dbReference type="PROSITE" id="PS50929"/>
    </source>
</evidence>
<evidence type="ECO:0000313" key="15">
    <source>
        <dbReference type="Proteomes" id="UP000225548"/>
    </source>
</evidence>
<evidence type="ECO:0000256" key="5">
    <source>
        <dbReference type="ARBA" id="ARBA00022840"/>
    </source>
</evidence>
<keyword evidence="3 11" id="KW-0812">Transmembrane</keyword>
<dbReference type="OrthoDB" id="9806127at2"/>
<dbReference type="GO" id="GO:0034040">
    <property type="term" value="F:ATPase-coupled lipid transmembrane transporter activity"/>
    <property type="evidence" value="ECO:0007669"/>
    <property type="project" value="TreeGrafter"/>
</dbReference>
<gene>
    <name evidence="14" type="ORF">ATL42_1062</name>
</gene>
<dbReference type="Gene3D" id="3.40.50.300">
    <property type="entry name" value="P-loop containing nucleotide triphosphate hydrolases"/>
    <property type="match status" value="1"/>
</dbReference>
<dbReference type="PROSITE" id="PS50893">
    <property type="entry name" value="ABC_TRANSPORTER_2"/>
    <property type="match status" value="1"/>
</dbReference>
<reference evidence="14 15" key="1">
    <citation type="submission" date="2017-10" db="EMBL/GenBank/DDBJ databases">
        <title>Sequencing the genomes of 1000 actinobacteria strains.</title>
        <authorList>
            <person name="Klenk H.-P."/>
        </authorList>
    </citation>
    <scope>NUCLEOTIDE SEQUENCE [LARGE SCALE GENOMIC DNA]</scope>
    <source>
        <strain evidence="14 15">DSM 18966</strain>
    </source>
</reference>
<comment type="similarity">
    <text evidence="9">Belongs to the ABC transporter superfamily. Lipid exporter (TC 3.A.1.106) family.</text>
</comment>
<dbReference type="GO" id="GO:0005524">
    <property type="term" value="F:ATP binding"/>
    <property type="evidence" value="ECO:0007669"/>
    <property type="project" value="UniProtKB-KW"/>
</dbReference>
<proteinExistence type="inferred from homology"/>
<evidence type="ECO:0000256" key="8">
    <source>
        <dbReference type="ARBA" id="ARBA00055053"/>
    </source>
</evidence>
<feature type="transmembrane region" description="Helical" evidence="11">
    <location>
        <begin position="133"/>
        <end position="157"/>
    </location>
</feature>
<evidence type="ECO:0000256" key="3">
    <source>
        <dbReference type="ARBA" id="ARBA00022692"/>
    </source>
</evidence>
<comment type="subcellular location">
    <subcellularLocation>
        <location evidence="1">Cell membrane</location>
        <topology evidence="1">Multi-pass membrane protein</topology>
    </subcellularLocation>
</comment>
<dbReference type="EMBL" id="PDJG01000001">
    <property type="protein sequence ID" value="PFG33202.1"/>
    <property type="molecule type" value="Genomic_DNA"/>
</dbReference>
<dbReference type="Pfam" id="PF00664">
    <property type="entry name" value="ABC_membrane"/>
    <property type="match status" value="1"/>
</dbReference>
<dbReference type="SUPFAM" id="SSF90123">
    <property type="entry name" value="ABC transporter transmembrane region"/>
    <property type="match status" value="1"/>
</dbReference>
<evidence type="ECO:0000256" key="2">
    <source>
        <dbReference type="ARBA" id="ARBA00022448"/>
    </source>
</evidence>
<evidence type="ECO:0000256" key="6">
    <source>
        <dbReference type="ARBA" id="ARBA00022989"/>
    </source>
</evidence>
<keyword evidence="7 11" id="KW-0472">Membrane</keyword>
<evidence type="ECO:0000256" key="9">
    <source>
        <dbReference type="ARBA" id="ARBA00061644"/>
    </source>
</evidence>
<dbReference type="Proteomes" id="UP000225548">
    <property type="component" value="Unassembled WGS sequence"/>
</dbReference>
<dbReference type="AlphaFoldDB" id="A0A2A9E4P1"/>
<keyword evidence="15" id="KW-1185">Reference proteome</keyword>
<comment type="function">
    <text evidence="8">ABC transporter involved in fatty acid import. Transmembrane domains (TMD) form a pore in the membrane and the ATP-binding domain (NBD) is responsible for energy generation.</text>
</comment>
<feature type="transmembrane region" description="Helical" evidence="11">
    <location>
        <begin position="21"/>
        <end position="48"/>
    </location>
</feature>
<keyword evidence="4" id="KW-0547">Nucleotide-binding</keyword>
<evidence type="ECO:0000256" key="1">
    <source>
        <dbReference type="ARBA" id="ARBA00004651"/>
    </source>
</evidence>
<keyword evidence="6 11" id="KW-1133">Transmembrane helix</keyword>
<feature type="transmembrane region" description="Helical" evidence="11">
    <location>
        <begin position="60"/>
        <end position="84"/>
    </location>
</feature>
<keyword evidence="2" id="KW-0813">Transport</keyword>
<dbReference type="SMART" id="SM00382">
    <property type="entry name" value="AAA"/>
    <property type="match status" value="1"/>
</dbReference>
<keyword evidence="5 14" id="KW-0067">ATP-binding</keyword>
<dbReference type="PANTHER" id="PTHR24221">
    <property type="entry name" value="ATP-BINDING CASSETTE SUB-FAMILY B"/>
    <property type="match status" value="1"/>
</dbReference>